<evidence type="ECO:0000313" key="2">
    <source>
        <dbReference type="Proteomes" id="UP000054279"/>
    </source>
</evidence>
<keyword evidence="2" id="KW-1185">Reference proteome</keyword>
<dbReference type="AlphaFoldDB" id="A0A0C9VEG2"/>
<organism evidence="1 2">
    <name type="scientific">Sphaerobolus stellatus (strain SS14)</name>
    <dbReference type="NCBI Taxonomy" id="990650"/>
    <lineage>
        <taxon>Eukaryota</taxon>
        <taxon>Fungi</taxon>
        <taxon>Dikarya</taxon>
        <taxon>Basidiomycota</taxon>
        <taxon>Agaricomycotina</taxon>
        <taxon>Agaricomycetes</taxon>
        <taxon>Phallomycetidae</taxon>
        <taxon>Geastrales</taxon>
        <taxon>Sphaerobolaceae</taxon>
        <taxon>Sphaerobolus</taxon>
    </lineage>
</organism>
<dbReference type="Proteomes" id="UP000054279">
    <property type="component" value="Unassembled WGS sequence"/>
</dbReference>
<feature type="non-terminal residue" evidence="1">
    <location>
        <position position="1"/>
    </location>
</feature>
<protein>
    <submittedName>
        <fullName evidence="1">Uncharacterized protein</fullName>
    </submittedName>
</protein>
<evidence type="ECO:0000313" key="1">
    <source>
        <dbReference type="EMBL" id="KIJ35960.1"/>
    </source>
</evidence>
<name>A0A0C9VEG2_SPHS4</name>
<gene>
    <name evidence="1" type="ORF">M422DRAFT_180009</name>
</gene>
<dbReference type="OrthoDB" id="1607513at2759"/>
<proteinExistence type="predicted"/>
<reference evidence="1 2" key="1">
    <citation type="submission" date="2014-06" db="EMBL/GenBank/DDBJ databases">
        <title>Evolutionary Origins and Diversification of the Mycorrhizal Mutualists.</title>
        <authorList>
            <consortium name="DOE Joint Genome Institute"/>
            <consortium name="Mycorrhizal Genomics Consortium"/>
            <person name="Kohler A."/>
            <person name="Kuo A."/>
            <person name="Nagy L.G."/>
            <person name="Floudas D."/>
            <person name="Copeland A."/>
            <person name="Barry K.W."/>
            <person name="Cichocki N."/>
            <person name="Veneault-Fourrey C."/>
            <person name="LaButti K."/>
            <person name="Lindquist E.A."/>
            <person name="Lipzen A."/>
            <person name="Lundell T."/>
            <person name="Morin E."/>
            <person name="Murat C."/>
            <person name="Riley R."/>
            <person name="Ohm R."/>
            <person name="Sun H."/>
            <person name="Tunlid A."/>
            <person name="Henrissat B."/>
            <person name="Grigoriev I.V."/>
            <person name="Hibbett D.S."/>
            <person name="Martin F."/>
        </authorList>
    </citation>
    <scope>NUCLEOTIDE SEQUENCE [LARGE SCALE GENOMIC DNA]</scope>
    <source>
        <strain evidence="1 2">SS14</strain>
    </source>
</reference>
<sequence>KSEIPHRTKIREYVLGKAKIAVETLRVKLNSPGVPGLISFTFDAWTSEALDPYLAMTAHYIYSSPDEPTKWSLEGNVIGFSLIIGDHSGRNTARIVTRIIDRYVLREKARLIL</sequence>
<accession>A0A0C9VEG2</accession>
<dbReference type="EMBL" id="KN837183">
    <property type="protein sequence ID" value="KIJ35960.1"/>
    <property type="molecule type" value="Genomic_DNA"/>
</dbReference>
<dbReference type="HOGENOM" id="CLU_155624_0_2_1"/>